<sequence>MKIKMMFLLMLIIGALIAVSGCQGEKETTDNNDSTKIEEEKTIEEEENNEAKEAEKEQDTEEVTAPKVEGEPEQEEPSAGEKEEQEQNATVLENEAFKITSPLPNQKINGSFLVEGEARVFEANFLYRLEDGHNVLAEGFVTASEGAPGWGEFSFEINYEGATSPSAVLVIYEGSAKDGSPQHELFIPLQVEDYE</sequence>
<evidence type="ECO:0000256" key="1">
    <source>
        <dbReference type="SAM" id="MobiDB-lite"/>
    </source>
</evidence>
<feature type="compositionally biased region" description="Basic and acidic residues" evidence="1">
    <location>
        <begin position="24"/>
        <end position="40"/>
    </location>
</feature>
<dbReference type="Proteomes" id="UP000253314">
    <property type="component" value="Unassembled WGS sequence"/>
</dbReference>
<dbReference type="EMBL" id="QOCW01000002">
    <property type="protein sequence ID" value="RBW71094.1"/>
    <property type="molecule type" value="Genomic_DNA"/>
</dbReference>
<dbReference type="AlphaFoldDB" id="A0A366Y3X8"/>
<feature type="domain" description="Bacterial spore germination immunoglobulin-like" evidence="3">
    <location>
        <begin position="98"/>
        <end position="180"/>
    </location>
</feature>
<dbReference type="Pfam" id="PF10648">
    <property type="entry name" value="Gmad2"/>
    <property type="match status" value="1"/>
</dbReference>
<reference evidence="4 5" key="1">
    <citation type="submission" date="2018-07" db="EMBL/GenBank/DDBJ databases">
        <title>Lottiidibacillus patelloidae gen. nov., sp. nov., isolated from the intestinal tract of a marine limpet and the reclassification of B. taeanensis BH030017T, B. algicola KMM 3737T and B. hwajinpoensis SW-72T as genus Lottiidibacillus.</title>
        <authorList>
            <person name="Liu R."/>
            <person name="Huang Z."/>
        </authorList>
    </citation>
    <scope>NUCLEOTIDE SEQUENCE [LARGE SCALE GENOMIC DNA]</scope>
    <source>
        <strain evidence="4 5">BH030017</strain>
    </source>
</reference>
<dbReference type="InterPro" id="IPR018911">
    <property type="entry name" value="Gmad2_Ig-like_dom"/>
</dbReference>
<comment type="caution">
    <text evidence="4">The sequence shown here is derived from an EMBL/GenBank/DDBJ whole genome shotgun (WGS) entry which is preliminary data.</text>
</comment>
<dbReference type="RefSeq" id="WP_113804574.1">
    <property type="nucleotide sequence ID" value="NZ_QOCW01000002.1"/>
</dbReference>
<feature type="signal peptide" evidence="2">
    <location>
        <begin position="1"/>
        <end position="20"/>
    </location>
</feature>
<protein>
    <recommendedName>
        <fullName evidence="3">Bacterial spore germination immunoglobulin-like domain-containing protein</fullName>
    </recommendedName>
</protein>
<evidence type="ECO:0000256" key="2">
    <source>
        <dbReference type="SAM" id="SignalP"/>
    </source>
</evidence>
<proteinExistence type="predicted"/>
<gene>
    <name evidence="4" type="ORF">DS031_03625</name>
</gene>
<keyword evidence="2" id="KW-0732">Signal</keyword>
<accession>A0A366Y3X8</accession>
<feature type="chain" id="PRO_5038443290" description="Bacterial spore germination immunoglobulin-like domain-containing protein" evidence="2">
    <location>
        <begin position="21"/>
        <end position="195"/>
    </location>
</feature>
<dbReference type="OrthoDB" id="1357684at2"/>
<feature type="compositionally biased region" description="Acidic residues" evidence="1">
    <location>
        <begin position="71"/>
        <end position="86"/>
    </location>
</feature>
<dbReference type="PROSITE" id="PS51257">
    <property type="entry name" value="PROKAR_LIPOPROTEIN"/>
    <property type="match status" value="1"/>
</dbReference>
<evidence type="ECO:0000313" key="4">
    <source>
        <dbReference type="EMBL" id="RBW71094.1"/>
    </source>
</evidence>
<evidence type="ECO:0000313" key="5">
    <source>
        <dbReference type="Proteomes" id="UP000253314"/>
    </source>
</evidence>
<organism evidence="4 5">
    <name type="scientific">Bacillus taeanensis</name>
    <dbReference type="NCBI Taxonomy" id="273032"/>
    <lineage>
        <taxon>Bacteria</taxon>
        <taxon>Bacillati</taxon>
        <taxon>Bacillota</taxon>
        <taxon>Bacilli</taxon>
        <taxon>Bacillales</taxon>
        <taxon>Bacillaceae</taxon>
        <taxon>Bacillus</taxon>
    </lineage>
</organism>
<evidence type="ECO:0000259" key="3">
    <source>
        <dbReference type="Pfam" id="PF10648"/>
    </source>
</evidence>
<keyword evidence="5" id="KW-1185">Reference proteome</keyword>
<name>A0A366Y3X8_9BACI</name>
<feature type="region of interest" description="Disordered" evidence="1">
    <location>
        <begin position="23"/>
        <end position="88"/>
    </location>
</feature>